<organism evidence="1 2">
    <name type="scientific">Klebsiella pneumoniae</name>
    <dbReference type="NCBI Taxonomy" id="573"/>
    <lineage>
        <taxon>Bacteria</taxon>
        <taxon>Pseudomonadati</taxon>
        <taxon>Pseudomonadota</taxon>
        <taxon>Gammaproteobacteria</taxon>
        <taxon>Enterobacterales</taxon>
        <taxon>Enterobacteriaceae</taxon>
        <taxon>Klebsiella/Raoultella group</taxon>
        <taxon>Klebsiella</taxon>
        <taxon>Klebsiella pneumoniae complex</taxon>
    </lineage>
</organism>
<proteinExistence type="predicted"/>
<evidence type="ECO:0000313" key="1">
    <source>
        <dbReference type="EMBL" id="STS78591.1"/>
    </source>
</evidence>
<name>A0A336I2D7_KLEPN</name>
<reference evidence="1 2" key="1">
    <citation type="submission" date="2018-06" db="EMBL/GenBank/DDBJ databases">
        <authorList>
            <consortium name="Pathogen Informatics"/>
            <person name="Doyle S."/>
        </authorList>
    </citation>
    <scope>NUCLEOTIDE SEQUENCE [LARGE SCALE GENOMIC DNA]</scope>
    <source>
        <strain evidence="1 2">NCTC9140</strain>
    </source>
</reference>
<dbReference type="EMBL" id="UGKQ01000003">
    <property type="protein sequence ID" value="STS78591.1"/>
    <property type="molecule type" value="Genomic_DNA"/>
</dbReference>
<gene>
    <name evidence="1" type="ORF">NCTC9140_00225</name>
</gene>
<dbReference type="Proteomes" id="UP000254938">
    <property type="component" value="Unassembled WGS sequence"/>
</dbReference>
<accession>A0A336I2D7</accession>
<evidence type="ECO:0000313" key="2">
    <source>
        <dbReference type="Proteomes" id="UP000254938"/>
    </source>
</evidence>
<protein>
    <submittedName>
        <fullName evidence="1">Uncharacterized protein</fullName>
    </submittedName>
</protein>
<dbReference type="AlphaFoldDB" id="A0A336I2D7"/>
<sequence>MCNSKVEMSALSEEQKLAMLTCLKTTPARMCTCR</sequence>